<dbReference type="InterPro" id="IPR016024">
    <property type="entry name" value="ARM-type_fold"/>
</dbReference>
<dbReference type="Proteomes" id="UP001605036">
    <property type="component" value="Unassembled WGS sequence"/>
</dbReference>
<dbReference type="PANTHER" id="PTHR23346">
    <property type="entry name" value="TRANSLATIONAL ACTIVATOR GCN1-RELATED"/>
    <property type="match status" value="1"/>
</dbReference>
<organism evidence="3 4">
    <name type="scientific">Riccia fluitans</name>
    <dbReference type="NCBI Taxonomy" id="41844"/>
    <lineage>
        <taxon>Eukaryota</taxon>
        <taxon>Viridiplantae</taxon>
        <taxon>Streptophyta</taxon>
        <taxon>Embryophyta</taxon>
        <taxon>Marchantiophyta</taxon>
        <taxon>Marchantiopsida</taxon>
        <taxon>Marchantiidae</taxon>
        <taxon>Marchantiales</taxon>
        <taxon>Ricciaceae</taxon>
        <taxon>Riccia</taxon>
    </lineage>
</organism>
<reference evidence="3 4" key="1">
    <citation type="submission" date="2024-09" db="EMBL/GenBank/DDBJ databases">
        <title>Chromosome-scale assembly of Riccia fluitans.</title>
        <authorList>
            <person name="Paukszto L."/>
            <person name="Sawicki J."/>
            <person name="Karawczyk K."/>
            <person name="Piernik-Szablinska J."/>
            <person name="Szczecinska M."/>
            <person name="Mazdziarz M."/>
        </authorList>
    </citation>
    <scope>NUCLEOTIDE SEQUENCE [LARGE SCALE GENOMIC DNA]</scope>
    <source>
        <strain evidence="3">Rf_01</strain>
        <tissue evidence="3">Aerial parts of the thallus</tissue>
    </source>
</reference>
<evidence type="ECO:0000256" key="1">
    <source>
        <dbReference type="ARBA" id="ARBA00022737"/>
    </source>
</evidence>
<evidence type="ECO:0000256" key="2">
    <source>
        <dbReference type="SAM" id="MobiDB-lite"/>
    </source>
</evidence>
<dbReference type="PANTHER" id="PTHR23346:SF19">
    <property type="entry name" value="PROTEASOME ADAPTER AND SCAFFOLD PROTEIN ECM29"/>
    <property type="match status" value="1"/>
</dbReference>
<name>A0ABD1XTH7_9MARC</name>
<feature type="compositionally biased region" description="Acidic residues" evidence="2">
    <location>
        <begin position="367"/>
        <end position="380"/>
    </location>
</feature>
<protein>
    <recommendedName>
        <fullName evidence="5">ARM repeat superfamily protein</fullName>
    </recommendedName>
</protein>
<evidence type="ECO:0000313" key="3">
    <source>
        <dbReference type="EMBL" id="KAL2612234.1"/>
    </source>
</evidence>
<gene>
    <name evidence="3" type="ORF">R1flu_023926</name>
</gene>
<dbReference type="AlphaFoldDB" id="A0ABD1XTH7"/>
<feature type="region of interest" description="Disordered" evidence="2">
    <location>
        <begin position="505"/>
        <end position="563"/>
    </location>
</feature>
<keyword evidence="1" id="KW-0677">Repeat</keyword>
<evidence type="ECO:0000313" key="4">
    <source>
        <dbReference type="Proteomes" id="UP001605036"/>
    </source>
</evidence>
<dbReference type="EMBL" id="JBHFFA010000007">
    <property type="protein sequence ID" value="KAL2612234.1"/>
    <property type="molecule type" value="Genomic_DNA"/>
</dbReference>
<dbReference type="SUPFAM" id="SSF48371">
    <property type="entry name" value="ARM repeat"/>
    <property type="match status" value="1"/>
</dbReference>
<keyword evidence="4" id="KW-1185">Reference proteome</keyword>
<comment type="caution">
    <text evidence="3">The sequence shown here is derived from an EMBL/GenBank/DDBJ whole genome shotgun (WGS) entry which is preliminary data.</text>
</comment>
<proteinExistence type="predicted"/>
<feature type="region of interest" description="Disordered" evidence="2">
    <location>
        <begin position="361"/>
        <end position="386"/>
    </location>
</feature>
<accession>A0ABD1XTH7</accession>
<sequence length="563" mass="62168">MELNRTALCTSSSIPSRRIAEVEVRGREVEIRRRGVEMQQESSRPLQSVRVSSRVAEVRATTAAANRLAVQRREVEIHRRGVEMQQESSRPQSVRVSSRVAEVRATTAAANRLAVQVHRREVEIRRRGVETSRLQQESSGPLHAVRVSSRVAEKTVEEEDDEFTEAYVNERDPSILHFLLASGDEVPRNLLESTVGTLISKITLDSVNDNIAGSAAEAIGHMGLRGPLPIPAGDLPSSLPAAVAGKENLPSKWEGGIVKKEERSLALAVKNLTGLLACKEVKVVQKAIIARGHSCFGDANPDLLSASLSALFTLSKSKAEDVLFSIGEALSFIWGGVPVSADKILKTNFVSLSASTNFLNEGNPAKDDDDDDVDMGTGEDDSGRDPARDKIIKKLFDELLFGSRTDERCAGCVWLVSIISYSGKHARVQKMLPEIQEALSHLLGDQNELTQEMSSRGMSIVYELGDAATKNELVQALVNNLSGTAKKKRAVKAKKEILLCLKDKDKDKEKERERERRKDKDKDKDEERDKDKEKSKGEKETIQDRSETGNNHVHKEEKKSLTK</sequence>
<evidence type="ECO:0008006" key="5">
    <source>
        <dbReference type="Google" id="ProtNLM"/>
    </source>
</evidence>